<evidence type="ECO:0000313" key="2">
    <source>
        <dbReference type="EMBL" id="KAJ3490691.1"/>
    </source>
</evidence>
<evidence type="ECO:0000256" key="1">
    <source>
        <dbReference type="SAM" id="MobiDB-lite"/>
    </source>
</evidence>
<dbReference type="EMBL" id="JANAWD010000024">
    <property type="protein sequence ID" value="KAJ3490691.1"/>
    <property type="molecule type" value="Genomic_DNA"/>
</dbReference>
<dbReference type="AlphaFoldDB" id="A0AAD5VAI7"/>
<feature type="compositionally biased region" description="Low complexity" evidence="1">
    <location>
        <begin position="257"/>
        <end position="275"/>
    </location>
</feature>
<feature type="compositionally biased region" description="Polar residues" evidence="1">
    <location>
        <begin position="105"/>
        <end position="114"/>
    </location>
</feature>
<feature type="compositionally biased region" description="Polar residues" evidence="1">
    <location>
        <begin position="121"/>
        <end position="133"/>
    </location>
</feature>
<sequence>MVNSKRRGNHRRRKRFDDGSVDGMGGSGGADGGGYGSGGESDGEGDSGGISPLGEMDEPSLSPEIRSKSSSRRNSRADMTLPPLNSTIERRERDDGMIPVLPPINQASSSSSKNHNVREYGSNSAAVSSNPGNHRNEGGMNGVGREERLAGYGGGGSGANSMSNHELPPIATLPVPLSSGSGQDLMQTLPPLRGAPPNAAADQQSGTTRRRASSASTKGTRASTFGSKIVACNFCRACNYVNDPSNGNPKGRPKIVLGSGSATPSASALTSTTSPQGLSAPSSRRGSPILPSAGSAVPQVTGTVNGYIRGPDGIEGDIDLKRNLDTEMDGHGGRLAPSSKKMRITDGSTTSASA</sequence>
<feature type="region of interest" description="Disordered" evidence="1">
    <location>
        <begin position="242"/>
        <end position="298"/>
    </location>
</feature>
<feature type="region of interest" description="Disordered" evidence="1">
    <location>
        <begin position="324"/>
        <end position="354"/>
    </location>
</feature>
<feature type="region of interest" description="Disordered" evidence="1">
    <location>
        <begin position="1"/>
        <end position="222"/>
    </location>
</feature>
<comment type="caution">
    <text evidence="2">The sequence shown here is derived from an EMBL/GenBank/DDBJ whole genome shotgun (WGS) entry which is preliminary data.</text>
</comment>
<protein>
    <submittedName>
        <fullName evidence="2">Uncharacterized protein</fullName>
    </submittedName>
</protein>
<proteinExistence type="predicted"/>
<feature type="compositionally biased region" description="Basic residues" evidence="1">
    <location>
        <begin position="1"/>
        <end position="14"/>
    </location>
</feature>
<organism evidence="2 3">
    <name type="scientific">Meripilus lineatus</name>
    <dbReference type="NCBI Taxonomy" id="2056292"/>
    <lineage>
        <taxon>Eukaryota</taxon>
        <taxon>Fungi</taxon>
        <taxon>Dikarya</taxon>
        <taxon>Basidiomycota</taxon>
        <taxon>Agaricomycotina</taxon>
        <taxon>Agaricomycetes</taxon>
        <taxon>Polyporales</taxon>
        <taxon>Meripilaceae</taxon>
        <taxon>Meripilus</taxon>
    </lineage>
</organism>
<gene>
    <name evidence="2" type="ORF">NLI96_g1253</name>
</gene>
<evidence type="ECO:0000313" key="3">
    <source>
        <dbReference type="Proteomes" id="UP001212997"/>
    </source>
</evidence>
<feature type="compositionally biased region" description="Low complexity" evidence="1">
    <location>
        <begin position="213"/>
        <end position="222"/>
    </location>
</feature>
<feature type="compositionally biased region" description="Polar residues" evidence="1">
    <location>
        <begin position="276"/>
        <end position="285"/>
    </location>
</feature>
<accession>A0AAD5VAI7</accession>
<reference evidence="2" key="1">
    <citation type="submission" date="2022-07" db="EMBL/GenBank/DDBJ databases">
        <title>Genome Sequence of Physisporinus lineatus.</title>
        <authorList>
            <person name="Buettner E."/>
        </authorList>
    </citation>
    <scope>NUCLEOTIDE SEQUENCE</scope>
    <source>
        <strain evidence="2">VT162</strain>
    </source>
</reference>
<name>A0AAD5VAI7_9APHY</name>
<dbReference type="Proteomes" id="UP001212997">
    <property type="component" value="Unassembled WGS sequence"/>
</dbReference>
<keyword evidence="3" id="KW-1185">Reference proteome</keyword>
<feature type="compositionally biased region" description="Gly residues" evidence="1">
    <location>
        <begin position="22"/>
        <end position="40"/>
    </location>
</feature>